<dbReference type="eggNOG" id="COG1396">
    <property type="taxonomic scope" value="Bacteria"/>
</dbReference>
<dbReference type="HOGENOM" id="CLU_169494_0_0_5"/>
<dbReference type="OrthoDB" id="5462911at2"/>
<dbReference type="GO" id="GO:0003677">
    <property type="term" value="F:DNA binding"/>
    <property type="evidence" value="ECO:0007669"/>
    <property type="project" value="UniProtKB-KW"/>
</dbReference>
<dbReference type="EMBL" id="CP000613">
    <property type="protein sequence ID" value="ACI98256.1"/>
    <property type="molecule type" value="Genomic_DNA"/>
</dbReference>
<dbReference type="Pfam" id="PF13560">
    <property type="entry name" value="HTH_31"/>
    <property type="match status" value="1"/>
</dbReference>
<dbReference type="CDD" id="cd00093">
    <property type="entry name" value="HTH_XRE"/>
    <property type="match status" value="1"/>
</dbReference>
<gene>
    <name evidence="2" type="ordered locus">RC1_0825</name>
</gene>
<dbReference type="Proteomes" id="UP000001591">
    <property type="component" value="Chromosome"/>
</dbReference>
<evidence type="ECO:0000259" key="1">
    <source>
        <dbReference type="PROSITE" id="PS50943"/>
    </source>
</evidence>
<dbReference type="Gene3D" id="1.10.260.40">
    <property type="entry name" value="lambda repressor-like DNA-binding domains"/>
    <property type="match status" value="1"/>
</dbReference>
<sequence length="100" mass="11595">MAQADVKLGKTETDRLRRAGGVELKRLREDRGLTQRELANRVGFDYYTFIAQIEGGRGRLPPDRYQSYADALGVPHQDFARLMLRYYEPVTYRLLFGENP</sequence>
<proteinExistence type="predicted"/>
<evidence type="ECO:0000313" key="2">
    <source>
        <dbReference type="EMBL" id="ACI98256.1"/>
    </source>
</evidence>
<organism evidence="2 3">
    <name type="scientific">Rhodospirillum centenum (strain ATCC 51521 / SW)</name>
    <dbReference type="NCBI Taxonomy" id="414684"/>
    <lineage>
        <taxon>Bacteria</taxon>
        <taxon>Pseudomonadati</taxon>
        <taxon>Pseudomonadota</taxon>
        <taxon>Alphaproteobacteria</taxon>
        <taxon>Rhodospirillales</taxon>
        <taxon>Rhodospirillaceae</taxon>
        <taxon>Rhodospirillum</taxon>
    </lineage>
</organism>
<protein>
    <submittedName>
        <fullName evidence="2">DNA-binding protein, putative</fullName>
    </submittedName>
</protein>
<keyword evidence="2" id="KW-0238">DNA-binding</keyword>
<dbReference type="InterPro" id="IPR010982">
    <property type="entry name" value="Lambda_DNA-bd_dom_sf"/>
</dbReference>
<dbReference type="SMART" id="SM00530">
    <property type="entry name" value="HTH_XRE"/>
    <property type="match status" value="1"/>
</dbReference>
<dbReference type="AlphaFoldDB" id="B6IS20"/>
<keyword evidence="3" id="KW-1185">Reference proteome</keyword>
<name>B6IS20_RHOCS</name>
<dbReference type="SUPFAM" id="SSF47413">
    <property type="entry name" value="lambda repressor-like DNA-binding domains"/>
    <property type="match status" value="1"/>
</dbReference>
<dbReference type="KEGG" id="rce:RC1_0825"/>
<dbReference type="RefSeq" id="WP_012566046.1">
    <property type="nucleotide sequence ID" value="NC_011420.2"/>
</dbReference>
<evidence type="ECO:0000313" key="3">
    <source>
        <dbReference type="Proteomes" id="UP000001591"/>
    </source>
</evidence>
<dbReference type="InterPro" id="IPR001387">
    <property type="entry name" value="Cro/C1-type_HTH"/>
</dbReference>
<dbReference type="PROSITE" id="PS50943">
    <property type="entry name" value="HTH_CROC1"/>
    <property type="match status" value="1"/>
</dbReference>
<reference evidence="2 3" key="1">
    <citation type="journal article" date="2010" name="BMC Genomics">
        <title>Metabolic flexibility revealed in the genome of the cyst-forming alpha-1 proteobacterium Rhodospirillum centenum.</title>
        <authorList>
            <person name="Lu Y.K."/>
            <person name="Marden J."/>
            <person name="Han M."/>
            <person name="Swingley W.D."/>
            <person name="Mastrian S.D."/>
            <person name="Chowdhury S.R."/>
            <person name="Hao J."/>
            <person name="Helmy T."/>
            <person name="Kim S."/>
            <person name="Kurdoglu A.A."/>
            <person name="Matthies H.J."/>
            <person name="Rollo D."/>
            <person name="Stothard P."/>
            <person name="Blankenship R.E."/>
            <person name="Bauer C.E."/>
            <person name="Touchman J.W."/>
        </authorList>
    </citation>
    <scope>NUCLEOTIDE SEQUENCE [LARGE SCALE GENOMIC DNA]</scope>
    <source>
        <strain evidence="3">ATCC 51521 / SW</strain>
    </source>
</reference>
<dbReference type="STRING" id="414684.RC1_0825"/>
<accession>B6IS20</accession>
<feature type="domain" description="HTH cro/C1-type" evidence="1">
    <location>
        <begin position="24"/>
        <end position="79"/>
    </location>
</feature>